<dbReference type="Pfam" id="PF00768">
    <property type="entry name" value="Peptidase_S11"/>
    <property type="match status" value="1"/>
</dbReference>
<reference evidence="15" key="1">
    <citation type="journal article" date="2024" name="Int. J. Syst. Evol. Microbiol.">
        <title>Polycladomyces zharkentensis sp. nov., a novel thermophilic cellulose- and starch-degrading member of the Bacillota from a geothermal aquifer in Kazakhstan.</title>
        <authorList>
            <person name="Mashzhan A."/>
            <person name="Kistaubayeva A."/>
            <person name="Javier-Lopez R."/>
            <person name="Bissenova U."/>
            <person name="Bissenbay A."/>
            <person name="Birkeland N.K."/>
        </authorList>
    </citation>
    <scope>NUCLEOTIDE SEQUENCE</scope>
    <source>
        <strain evidence="15">ZKZ2T</strain>
    </source>
</reference>
<evidence type="ECO:0000313" key="15">
    <source>
        <dbReference type="EMBL" id="MBN2909741.1"/>
    </source>
</evidence>
<evidence type="ECO:0000256" key="1">
    <source>
        <dbReference type="ARBA" id="ARBA00004752"/>
    </source>
</evidence>
<keyword evidence="6" id="KW-0732">Signal</keyword>
<dbReference type="InterPro" id="IPR001967">
    <property type="entry name" value="Peptidase_S11_N"/>
</dbReference>
<evidence type="ECO:0000256" key="2">
    <source>
        <dbReference type="ARBA" id="ARBA00007164"/>
    </source>
</evidence>
<dbReference type="Pfam" id="PF07943">
    <property type="entry name" value="PBP5_C"/>
    <property type="match status" value="1"/>
</dbReference>
<evidence type="ECO:0000256" key="10">
    <source>
        <dbReference type="ARBA" id="ARBA00023316"/>
    </source>
</evidence>
<evidence type="ECO:0000256" key="11">
    <source>
        <dbReference type="ARBA" id="ARBA00034000"/>
    </source>
</evidence>
<evidence type="ECO:0000256" key="4">
    <source>
        <dbReference type="ARBA" id="ARBA00022645"/>
    </source>
</evidence>
<evidence type="ECO:0000313" key="16">
    <source>
        <dbReference type="Proteomes" id="UP001177120"/>
    </source>
</evidence>
<dbReference type="Proteomes" id="UP001177120">
    <property type="component" value="Unassembled WGS sequence"/>
</dbReference>
<evidence type="ECO:0000259" key="13">
    <source>
        <dbReference type="Pfam" id="PF00768"/>
    </source>
</evidence>
<organism evidence="15 16">
    <name type="scientific">Polycladomyces zharkentensis</name>
    <dbReference type="NCBI Taxonomy" id="2807616"/>
    <lineage>
        <taxon>Bacteria</taxon>
        <taxon>Bacillati</taxon>
        <taxon>Bacillota</taxon>
        <taxon>Bacilli</taxon>
        <taxon>Bacillales</taxon>
        <taxon>Thermoactinomycetaceae</taxon>
        <taxon>Polycladomyces</taxon>
    </lineage>
</organism>
<evidence type="ECO:0000256" key="12">
    <source>
        <dbReference type="RuleBase" id="RU004016"/>
    </source>
</evidence>
<accession>A0ABS2WJU0</accession>
<dbReference type="PRINTS" id="PR00725">
    <property type="entry name" value="DADACBPTASE1"/>
</dbReference>
<evidence type="ECO:0000259" key="14">
    <source>
        <dbReference type="Pfam" id="PF07943"/>
    </source>
</evidence>
<comment type="catalytic activity">
    <reaction evidence="11">
        <text>Preferential cleavage: (Ac)2-L-Lys-D-Ala-|-D-Ala. Also transpeptidation of peptidyl-alanyl moieties that are N-acyl substituents of D-alanine.</text>
        <dbReference type="EC" id="3.4.16.4"/>
    </reaction>
</comment>
<dbReference type="EC" id="3.4.16.4" evidence="3"/>
<sequence length="381" mass="42241">MRHFRGGAFILLIIGLIGSLGWGWGSSEPRVSAYAAAMIDVQSGRLLYAKHADERLPIASLTKIMTAIVAIENSRLTDKVSVPPEAVGVEGSSIYLKAGEQIRMGDLLYGLMLRSGNDAAVAIARHVGGSVEGFVYMMNEKAAYLGLENTHFANPHGLDAPDHYSSAADLARLTAYALKNPTFREIVRTQVKTVPWPGEEWHRKWYNKNKMLRFYKGADGVKTGFTKKARRTLVSSATRNGRQLVTVTLNAPDDWNDSMQLLEYGFQRFHPVELVKKGQAFQTVKGEKKGELVLRVTAERPFVYPLTEEERHQVSVEPVLSYPLKKMDREGLRVGTVRVLVNGQPVGAVPLVTRYQDEPSVFSEWMDVFRNLMGMGAGGSG</sequence>
<keyword evidence="5" id="KW-0645">Protease</keyword>
<evidence type="ECO:0000256" key="7">
    <source>
        <dbReference type="ARBA" id="ARBA00022801"/>
    </source>
</evidence>
<dbReference type="SUPFAM" id="SSF56601">
    <property type="entry name" value="beta-lactamase/transpeptidase-like"/>
    <property type="match status" value="1"/>
</dbReference>
<dbReference type="InterPro" id="IPR012338">
    <property type="entry name" value="Beta-lactam/transpept-like"/>
</dbReference>
<evidence type="ECO:0000256" key="8">
    <source>
        <dbReference type="ARBA" id="ARBA00022960"/>
    </source>
</evidence>
<evidence type="ECO:0000256" key="9">
    <source>
        <dbReference type="ARBA" id="ARBA00022984"/>
    </source>
</evidence>
<comment type="pathway">
    <text evidence="1">Cell wall biogenesis; peptidoglycan biosynthesis.</text>
</comment>
<evidence type="ECO:0000256" key="3">
    <source>
        <dbReference type="ARBA" id="ARBA00012448"/>
    </source>
</evidence>
<keyword evidence="4 15" id="KW-0121">Carboxypeptidase</keyword>
<proteinExistence type="inferred from homology"/>
<dbReference type="PANTHER" id="PTHR21581">
    <property type="entry name" value="D-ALANYL-D-ALANINE CARBOXYPEPTIDASE"/>
    <property type="match status" value="1"/>
</dbReference>
<keyword evidence="9" id="KW-0573">Peptidoglycan synthesis</keyword>
<evidence type="ECO:0000256" key="5">
    <source>
        <dbReference type="ARBA" id="ARBA00022670"/>
    </source>
</evidence>
<dbReference type="EMBL" id="JAFHAP010000008">
    <property type="protein sequence ID" value="MBN2909741.1"/>
    <property type="molecule type" value="Genomic_DNA"/>
</dbReference>
<dbReference type="Gene3D" id="3.40.710.10">
    <property type="entry name" value="DD-peptidase/beta-lactamase superfamily"/>
    <property type="match status" value="1"/>
</dbReference>
<keyword evidence="16" id="KW-1185">Reference proteome</keyword>
<feature type="domain" description="Peptidase S11 D-alanyl-D-alanine carboxypeptidase A N-terminal" evidence="13">
    <location>
        <begin position="27"/>
        <end position="252"/>
    </location>
</feature>
<keyword evidence="7" id="KW-0378">Hydrolase</keyword>
<dbReference type="Gene3D" id="2.30.140.30">
    <property type="match status" value="1"/>
</dbReference>
<gene>
    <name evidence="15" type="ORF">JQC72_09410</name>
</gene>
<evidence type="ECO:0000256" key="6">
    <source>
        <dbReference type="ARBA" id="ARBA00022729"/>
    </source>
</evidence>
<name>A0ABS2WJU0_9BACL</name>
<comment type="caution">
    <text evidence="15">The sequence shown here is derived from an EMBL/GenBank/DDBJ whole genome shotgun (WGS) entry which is preliminary data.</text>
</comment>
<protein>
    <recommendedName>
        <fullName evidence="3">serine-type D-Ala-D-Ala carboxypeptidase</fullName>
        <ecNumber evidence="3">3.4.16.4</ecNumber>
    </recommendedName>
</protein>
<feature type="domain" description="Peptidase S11 D-Ala-D-Ala carboxypeptidase A C-terminal" evidence="14">
    <location>
        <begin position="269"/>
        <end position="353"/>
    </location>
</feature>
<dbReference type="GO" id="GO:0004180">
    <property type="term" value="F:carboxypeptidase activity"/>
    <property type="evidence" value="ECO:0007669"/>
    <property type="project" value="UniProtKB-KW"/>
</dbReference>
<keyword evidence="10" id="KW-0961">Cell wall biogenesis/degradation</keyword>
<comment type="similarity">
    <text evidence="2 12">Belongs to the peptidase S11 family.</text>
</comment>
<dbReference type="RefSeq" id="WP_205495033.1">
    <property type="nucleotide sequence ID" value="NZ_JAFHAP010000008.1"/>
</dbReference>
<dbReference type="InterPro" id="IPR012907">
    <property type="entry name" value="Peptidase_S11_C"/>
</dbReference>
<dbReference type="InterPro" id="IPR018044">
    <property type="entry name" value="Peptidase_S11"/>
</dbReference>
<dbReference type="PANTHER" id="PTHR21581:SF33">
    <property type="entry name" value="D-ALANYL-D-ALANINE CARBOXYPEPTIDASE DACB"/>
    <property type="match status" value="1"/>
</dbReference>
<keyword evidence="8" id="KW-0133">Cell shape</keyword>